<dbReference type="PANTHER" id="PTHR24305">
    <property type="entry name" value="CYTOCHROME P450"/>
    <property type="match status" value="1"/>
</dbReference>
<name>A0A9N9KSP5_9HELO</name>
<dbReference type="SUPFAM" id="SSF48264">
    <property type="entry name" value="Cytochrome P450"/>
    <property type="match status" value="1"/>
</dbReference>
<dbReference type="InterPro" id="IPR036396">
    <property type="entry name" value="Cyt_P450_sf"/>
</dbReference>
<evidence type="ECO:0000256" key="1">
    <source>
        <dbReference type="PIRSR" id="PIRSR602401-1"/>
    </source>
</evidence>
<evidence type="ECO:0008006" key="4">
    <source>
        <dbReference type="Google" id="ProtNLM"/>
    </source>
</evidence>
<dbReference type="InterPro" id="IPR002401">
    <property type="entry name" value="Cyt_P450_E_grp-I"/>
</dbReference>
<keyword evidence="1" id="KW-0408">Iron</keyword>
<dbReference type="GO" id="GO:0004497">
    <property type="term" value="F:monooxygenase activity"/>
    <property type="evidence" value="ECO:0007669"/>
    <property type="project" value="InterPro"/>
</dbReference>
<dbReference type="GO" id="GO:0016705">
    <property type="term" value="F:oxidoreductase activity, acting on paired donors, with incorporation or reduction of molecular oxygen"/>
    <property type="evidence" value="ECO:0007669"/>
    <property type="project" value="InterPro"/>
</dbReference>
<keyword evidence="3" id="KW-1185">Reference proteome</keyword>
<evidence type="ECO:0000313" key="3">
    <source>
        <dbReference type="Proteomes" id="UP000696280"/>
    </source>
</evidence>
<gene>
    <name evidence="2" type="ORF">HYFRA_00009024</name>
</gene>
<keyword evidence="1" id="KW-0479">Metal-binding</keyword>
<dbReference type="Pfam" id="PF00067">
    <property type="entry name" value="p450"/>
    <property type="match status" value="1"/>
</dbReference>
<dbReference type="CDD" id="cd11061">
    <property type="entry name" value="CYP67-like"/>
    <property type="match status" value="1"/>
</dbReference>
<dbReference type="GO" id="GO:0020037">
    <property type="term" value="F:heme binding"/>
    <property type="evidence" value="ECO:0007669"/>
    <property type="project" value="InterPro"/>
</dbReference>
<dbReference type="PRINTS" id="PR00463">
    <property type="entry name" value="EP450I"/>
</dbReference>
<feature type="binding site" description="axial binding residue" evidence="1">
    <location>
        <position position="487"/>
    </location>
    <ligand>
        <name>heme</name>
        <dbReference type="ChEBI" id="CHEBI:30413"/>
    </ligand>
    <ligandPart>
        <name>Fe</name>
        <dbReference type="ChEBI" id="CHEBI:18248"/>
    </ligandPart>
</feature>
<comment type="caution">
    <text evidence="2">The sequence shown here is derived from an EMBL/GenBank/DDBJ whole genome shotgun (WGS) entry which is preliminary data.</text>
</comment>
<dbReference type="PANTHER" id="PTHR24305:SF226">
    <property type="entry name" value="CYTOCHROME P450 MONOOXYGENASE"/>
    <property type="match status" value="1"/>
</dbReference>
<comment type="cofactor">
    <cofactor evidence="1">
        <name>heme</name>
        <dbReference type="ChEBI" id="CHEBI:30413"/>
    </cofactor>
</comment>
<dbReference type="OrthoDB" id="1470350at2759"/>
<dbReference type="GO" id="GO:0005506">
    <property type="term" value="F:iron ion binding"/>
    <property type="evidence" value="ECO:0007669"/>
    <property type="project" value="InterPro"/>
</dbReference>
<sequence>MFNEFHTFVLTVESAKIPLRLCALVFVLLRQIRVFWLMNTGPQILSSVFYNLYLHPLRHIPGPFWARASSIPSWYHTARGKRHIWLWQSFQIYGKRIRVAPNLILFCDPEAHAAIYGMKSNVRRSTFYVGLTKNIREKTTLNSIDPAEHARRRKVLNMCFTDNSVTAVSSLIGQQIDRLHEIMLDGHDSTTEWSASVDFGEKIDHLAFDIMGDLSFGRSFNLKEAGDNPLRTVPHNIIQYLKFYYPMCRSPFLSSIIWLKPRGLDRLMELVTPRPVQQFNDFIFDSVKSRVELYEKEGDNHKNKRRQDMLYFLCKAQDPSTGQPAYTEDELRAEASLLVIAGSDTTSASLASIFWYLVRAPRCYQKLVDELQRTFKTAEDAVYGPKLMGCTYLRACIDEGMRLVPPGPCEPPREVLAGGLDILNKHYPQGTIVGTAPWCDSLNVEVYGDPTVFRPERWIIDVAGVTKEMVAGIRSNFHPFLTGPGSCAGKNIALAEIFLFVSRTLLRFDLRKTPGSTVGEGKPELGWGERDRKQFQIADAYISLKQGPEVQLRKRQRSEANSD</sequence>
<dbReference type="InterPro" id="IPR001128">
    <property type="entry name" value="Cyt_P450"/>
</dbReference>
<reference evidence="2" key="1">
    <citation type="submission" date="2021-07" db="EMBL/GenBank/DDBJ databases">
        <authorList>
            <person name="Durling M."/>
        </authorList>
    </citation>
    <scope>NUCLEOTIDE SEQUENCE</scope>
</reference>
<evidence type="ECO:0000313" key="2">
    <source>
        <dbReference type="EMBL" id="CAG8952779.1"/>
    </source>
</evidence>
<dbReference type="EMBL" id="CAJVRL010000047">
    <property type="protein sequence ID" value="CAG8952779.1"/>
    <property type="molecule type" value="Genomic_DNA"/>
</dbReference>
<keyword evidence="1" id="KW-0349">Heme</keyword>
<protein>
    <recommendedName>
        <fullName evidence="4">Benzoate 4-monooxygenase cytochrome P450</fullName>
    </recommendedName>
</protein>
<dbReference type="InterPro" id="IPR050121">
    <property type="entry name" value="Cytochrome_P450_monoxygenase"/>
</dbReference>
<organism evidence="2 3">
    <name type="scientific">Hymenoscyphus fraxineus</name>
    <dbReference type="NCBI Taxonomy" id="746836"/>
    <lineage>
        <taxon>Eukaryota</taxon>
        <taxon>Fungi</taxon>
        <taxon>Dikarya</taxon>
        <taxon>Ascomycota</taxon>
        <taxon>Pezizomycotina</taxon>
        <taxon>Leotiomycetes</taxon>
        <taxon>Helotiales</taxon>
        <taxon>Helotiaceae</taxon>
        <taxon>Hymenoscyphus</taxon>
    </lineage>
</organism>
<dbReference type="Proteomes" id="UP000696280">
    <property type="component" value="Unassembled WGS sequence"/>
</dbReference>
<dbReference type="PRINTS" id="PR00385">
    <property type="entry name" value="P450"/>
</dbReference>
<proteinExistence type="predicted"/>
<dbReference type="Gene3D" id="1.10.630.10">
    <property type="entry name" value="Cytochrome P450"/>
    <property type="match status" value="1"/>
</dbReference>
<accession>A0A9N9KSP5</accession>
<dbReference type="AlphaFoldDB" id="A0A9N9KSP5"/>